<feature type="transmembrane region" description="Helical" evidence="6">
    <location>
        <begin position="186"/>
        <end position="204"/>
    </location>
</feature>
<dbReference type="PANTHER" id="PTHR30086">
    <property type="entry name" value="ARGININE EXPORTER PROTEIN ARGO"/>
    <property type="match status" value="1"/>
</dbReference>
<evidence type="ECO:0000256" key="3">
    <source>
        <dbReference type="ARBA" id="ARBA00022692"/>
    </source>
</evidence>
<feature type="transmembrane region" description="Helical" evidence="6">
    <location>
        <begin position="42"/>
        <end position="66"/>
    </location>
</feature>
<keyword evidence="5 6" id="KW-0472">Membrane</keyword>
<dbReference type="GO" id="GO:0015171">
    <property type="term" value="F:amino acid transmembrane transporter activity"/>
    <property type="evidence" value="ECO:0007669"/>
    <property type="project" value="TreeGrafter"/>
</dbReference>
<keyword evidence="8" id="KW-1185">Reference proteome</keyword>
<dbReference type="Pfam" id="PF01810">
    <property type="entry name" value="LysE"/>
    <property type="match status" value="1"/>
</dbReference>
<evidence type="ECO:0000256" key="6">
    <source>
        <dbReference type="SAM" id="Phobius"/>
    </source>
</evidence>
<evidence type="ECO:0000256" key="4">
    <source>
        <dbReference type="ARBA" id="ARBA00022989"/>
    </source>
</evidence>
<organism evidence="7 8">
    <name type="scientific">Geodermatophilus siccatus</name>
    <dbReference type="NCBI Taxonomy" id="1137991"/>
    <lineage>
        <taxon>Bacteria</taxon>
        <taxon>Bacillati</taxon>
        <taxon>Actinomycetota</taxon>
        <taxon>Actinomycetes</taxon>
        <taxon>Geodermatophilales</taxon>
        <taxon>Geodermatophilaceae</taxon>
        <taxon>Geodermatophilus</taxon>
    </lineage>
</organism>
<accession>A0A1G9UYP0</accession>
<dbReference type="AlphaFoldDB" id="A0A1G9UYP0"/>
<evidence type="ECO:0000256" key="1">
    <source>
        <dbReference type="ARBA" id="ARBA00004651"/>
    </source>
</evidence>
<dbReference type="GO" id="GO:0005886">
    <property type="term" value="C:plasma membrane"/>
    <property type="evidence" value="ECO:0007669"/>
    <property type="project" value="UniProtKB-SubCell"/>
</dbReference>
<dbReference type="EMBL" id="FNHE01000007">
    <property type="protein sequence ID" value="SDM64906.1"/>
    <property type="molecule type" value="Genomic_DNA"/>
</dbReference>
<feature type="transmembrane region" description="Helical" evidence="6">
    <location>
        <begin position="72"/>
        <end position="91"/>
    </location>
</feature>
<keyword evidence="4 6" id="KW-1133">Transmembrane helix</keyword>
<evidence type="ECO:0000313" key="8">
    <source>
        <dbReference type="Proteomes" id="UP000198680"/>
    </source>
</evidence>
<protein>
    <submittedName>
        <fullName evidence="7">L-lysine exporter family protein LysE/ArgO</fullName>
    </submittedName>
</protein>
<evidence type="ECO:0000256" key="2">
    <source>
        <dbReference type="ARBA" id="ARBA00022475"/>
    </source>
</evidence>
<keyword evidence="2" id="KW-1003">Cell membrane</keyword>
<dbReference type="InterPro" id="IPR001123">
    <property type="entry name" value="LeuE-type"/>
</dbReference>
<feature type="transmembrane region" description="Helical" evidence="6">
    <location>
        <begin position="6"/>
        <end position="30"/>
    </location>
</feature>
<name>A0A1G9UYP0_9ACTN</name>
<comment type="subcellular location">
    <subcellularLocation>
        <location evidence="1">Cell membrane</location>
        <topology evidence="1">Multi-pass membrane protein</topology>
    </subcellularLocation>
</comment>
<dbReference type="RefSeq" id="WP_091219739.1">
    <property type="nucleotide sequence ID" value="NZ_FNHE01000007.1"/>
</dbReference>
<feature type="transmembrane region" description="Helical" evidence="6">
    <location>
        <begin position="112"/>
        <end position="132"/>
    </location>
</feature>
<dbReference type="OrthoDB" id="5638726at2"/>
<evidence type="ECO:0000313" key="7">
    <source>
        <dbReference type="EMBL" id="SDM64906.1"/>
    </source>
</evidence>
<proteinExistence type="predicted"/>
<dbReference type="STRING" id="1137991.SAMN05660642_03002"/>
<dbReference type="Proteomes" id="UP000198680">
    <property type="component" value="Unassembled WGS sequence"/>
</dbReference>
<sequence length="210" mass="21334">MLTTPALLAVASGLALGLGLIVAIGAQNAFVLRQGLRLEHVAAVVAVCALSDLALIFAGVLGAGAALSQVPWLIPVVCFAGAAFLLCYGVLAARRALRPGALLPDATGARTGLAVTVGTCLALTWLNPHVYLDTVVLLGSMASTYGEHRWQFAAGAGLGSVLWFTGLGFGARLLRPVFARPAAWRVLDGVIAVVMLALAVSLAVRGVGGA</sequence>
<keyword evidence="3 6" id="KW-0812">Transmembrane</keyword>
<evidence type="ECO:0000256" key="5">
    <source>
        <dbReference type="ARBA" id="ARBA00023136"/>
    </source>
</evidence>
<dbReference type="PANTHER" id="PTHR30086:SF20">
    <property type="entry name" value="ARGININE EXPORTER PROTEIN ARGO-RELATED"/>
    <property type="match status" value="1"/>
</dbReference>
<feature type="transmembrane region" description="Helical" evidence="6">
    <location>
        <begin position="152"/>
        <end position="174"/>
    </location>
</feature>
<gene>
    <name evidence="7" type="ORF">SAMN05660642_03002</name>
</gene>
<reference evidence="8" key="1">
    <citation type="submission" date="2016-10" db="EMBL/GenBank/DDBJ databases">
        <authorList>
            <person name="Varghese N."/>
            <person name="Submissions S."/>
        </authorList>
    </citation>
    <scope>NUCLEOTIDE SEQUENCE [LARGE SCALE GENOMIC DNA]</scope>
    <source>
        <strain evidence="8">DSM 45419</strain>
    </source>
</reference>